<dbReference type="PROSITE" id="PS51077">
    <property type="entry name" value="HTH_ICLR"/>
    <property type="match status" value="1"/>
</dbReference>
<evidence type="ECO:0000313" key="6">
    <source>
        <dbReference type="Proteomes" id="UP000605897"/>
    </source>
</evidence>
<evidence type="ECO:0000259" key="4">
    <source>
        <dbReference type="PROSITE" id="PS51077"/>
    </source>
</evidence>
<keyword evidence="3" id="KW-0732">Signal</keyword>
<keyword evidence="6" id="KW-1185">Reference proteome</keyword>
<dbReference type="InterPro" id="IPR005471">
    <property type="entry name" value="Tscrpt_reg_IclR_N"/>
</dbReference>
<name>A0ABQ3JEF9_9PSEU</name>
<evidence type="ECO:0000256" key="2">
    <source>
        <dbReference type="ARBA" id="ARBA00007639"/>
    </source>
</evidence>
<comment type="similarity">
    <text evidence="2">Belongs to the bacterial solute-binding protein 2 family.</text>
</comment>
<dbReference type="Pfam" id="PF09339">
    <property type="entry name" value="HTH_IclR"/>
    <property type="match status" value="1"/>
</dbReference>
<dbReference type="Pfam" id="PF13407">
    <property type="entry name" value="Peripla_BP_4"/>
    <property type="match status" value="1"/>
</dbReference>
<gene>
    <name evidence="5" type="ORF">GCM10017786_59260</name>
</gene>
<feature type="domain" description="HTH iclR-type" evidence="4">
    <location>
        <begin position="19"/>
        <end position="79"/>
    </location>
</feature>
<dbReference type="SMART" id="SM00346">
    <property type="entry name" value="HTH_ICLR"/>
    <property type="match status" value="1"/>
</dbReference>
<dbReference type="EMBL" id="BNAU01000007">
    <property type="protein sequence ID" value="GHF17452.1"/>
    <property type="molecule type" value="Genomic_DNA"/>
</dbReference>
<evidence type="ECO:0000256" key="1">
    <source>
        <dbReference type="ARBA" id="ARBA00004196"/>
    </source>
</evidence>
<dbReference type="Gene3D" id="3.40.50.2300">
    <property type="match status" value="2"/>
</dbReference>
<dbReference type="PANTHER" id="PTHR46847">
    <property type="entry name" value="D-ALLOSE-BINDING PERIPLASMIC PROTEIN-RELATED"/>
    <property type="match status" value="1"/>
</dbReference>
<sequence>MAEASTGEPGQSVDVASRVPAVSRAVAVLDDIARNGPATLANLARRLALPKSSLLGICQALTEERLLAQDLGGRYTLGLGVAELAAAQAARPPLLSTLGVTVPNSVNPFYAVEIAGIRQAAGELGAEVVAVDAGQDADVQIRQIDGFVEAGVDAIVLDAVHSTAVGEVVAKAQAADVPVVAVNVGAEGACATVTTDNVQAGHLVGSYLAGLLKGRGRVAIVDGQPVTAVADRIVGFLGALRDHPDIEIVARQRGDHSVASGEHIARRLLTRHPGLSAIFAINDPMAAGVLAAMTDLGVAVPLVSIDGAAIAVEAINAGGPWQATAAQDPARLGRLAVRYAARAHAGDALAGGQRRLLPTTLITRSSLADYQPWG</sequence>
<dbReference type="PANTHER" id="PTHR46847:SF2">
    <property type="entry name" value="ABC TRANSPORTER SUGAR-BINDING PROTEIN"/>
    <property type="match status" value="1"/>
</dbReference>
<comment type="caution">
    <text evidence="5">The sequence shown here is derived from an EMBL/GenBank/DDBJ whole genome shotgun (WGS) entry which is preliminary data.</text>
</comment>
<protein>
    <submittedName>
        <fullName evidence="5">Ribose ABC transporter substrate-binding protein</fullName>
    </submittedName>
</protein>
<evidence type="ECO:0000256" key="3">
    <source>
        <dbReference type="ARBA" id="ARBA00022729"/>
    </source>
</evidence>
<dbReference type="SUPFAM" id="SSF46785">
    <property type="entry name" value="Winged helix' DNA-binding domain"/>
    <property type="match status" value="1"/>
</dbReference>
<comment type="subcellular location">
    <subcellularLocation>
        <location evidence="1">Cell envelope</location>
    </subcellularLocation>
</comment>
<accession>A0ABQ3JEF9</accession>
<dbReference type="Gene3D" id="1.10.10.10">
    <property type="entry name" value="Winged helix-like DNA-binding domain superfamily/Winged helix DNA-binding domain"/>
    <property type="match status" value="1"/>
</dbReference>
<dbReference type="RefSeq" id="WP_191247875.1">
    <property type="nucleotide sequence ID" value="NZ_BNAU01000007.1"/>
</dbReference>
<reference evidence="6" key="1">
    <citation type="journal article" date="2019" name="Int. J. Syst. Evol. Microbiol.">
        <title>The Global Catalogue of Microorganisms (GCM) 10K type strain sequencing project: providing services to taxonomists for standard genome sequencing and annotation.</title>
        <authorList>
            <consortium name="The Broad Institute Genomics Platform"/>
            <consortium name="The Broad Institute Genome Sequencing Center for Infectious Disease"/>
            <person name="Wu L."/>
            <person name="Ma J."/>
        </authorList>
    </citation>
    <scope>NUCLEOTIDE SEQUENCE [LARGE SCALE GENOMIC DNA]</scope>
    <source>
        <strain evidence="6">CGMCC 4.7677</strain>
    </source>
</reference>
<evidence type="ECO:0000313" key="5">
    <source>
        <dbReference type="EMBL" id="GHF17452.1"/>
    </source>
</evidence>
<dbReference type="InterPro" id="IPR036388">
    <property type="entry name" value="WH-like_DNA-bd_sf"/>
</dbReference>
<dbReference type="Proteomes" id="UP000605897">
    <property type="component" value="Unassembled WGS sequence"/>
</dbReference>
<proteinExistence type="inferred from homology"/>
<dbReference type="SUPFAM" id="SSF53822">
    <property type="entry name" value="Periplasmic binding protein-like I"/>
    <property type="match status" value="1"/>
</dbReference>
<organism evidence="5 6">
    <name type="scientific">Amycolatopsis deserti</name>
    <dbReference type="NCBI Taxonomy" id="185696"/>
    <lineage>
        <taxon>Bacteria</taxon>
        <taxon>Bacillati</taxon>
        <taxon>Actinomycetota</taxon>
        <taxon>Actinomycetes</taxon>
        <taxon>Pseudonocardiales</taxon>
        <taxon>Pseudonocardiaceae</taxon>
        <taxon>Amycolatopsis</taxon>
    </lineage>
</organism>
<dbReference type="InterPro" id="IPR025997">
    <property type="entry name" value="SBP_2_dom"/>
</dbReference>
<dbReference type="InterPro" id="IPR028082">
    <property type="entry name" value="Peripla_BP_I"/>
</dbReference>
<dbReference type="InterPro" id="IPR036390">
    <property type="entry name" value="WH_DNA-bd_sf"/>
</dbReference>